<proteinExistence type="predicted"/>
<feature type="signal peptide" evidence="1">
    <location>
        <begin position="1"/>
        <end position="26"/>
    </location>
</feature>
<accession>A0A919L0Z0</accession>
<dbReference type="Gene3D" id="3.40.710.10">
    <property type="entry name" value="DD-peptidase/beta-lactamase superfamily"/>
    <property type="match status" value="1"/>
</dbReference>
<dbReference type="PANTHER" id="PTHR46825:SF7">
    <property type="entry name" value="D-ALANYL-D-ALANINE CARBOXYPEPTIDASE"/>
    <property type="match status" value="1"/>
</dbReference>
<keyword evidence="4" id="KW-1185">Reference proteome</keyword>
<evidence type="ECO:0000259" key="2">
    <source>
        <dbReference type="Pfam" id="PF00144"/>
    </source>
</evidence>
<dbReference type="InterPro" id="IPR001466">
    <property type="entry name" value="Beta-lactam-related"/>
</dbReference>
<dbReference type="EMBL" id="BNCD01000007">
    <property type="protein sequence ID" value="GHH78701.1"/>
    <property type="molecule type" value="Genomic_DNA"/>
</dbReference>
<dbReference type="InterPro" id="IPR012338">
    <property type="entry name" value="Beta-lactam/transpept-like"/>
</dbReference>
<comment type="caution">
    <text evidence="3">The sequence shown here is derived from an EMBL/GenBank/DDBJ whole genome shotgun (WGS) entry which is preliminary data.</text>
</comment>
<dbReference type="Pfam" id="PF00144">
    <property type="entry name" value="Beta-lactamase"/>
    <property type="match status" value="1"/>
</dbReference>
<dbReference type="AlphaFoldDB" id="A0A919L0Z0"/>
<dbReference type="Proteomes" id="UP000603708">
    <property type="component" value="Unassembled WGS sequence"/>
</dbReference>
<evidence type="ECO:0000313" key="3">
    <source>
        <dbReference type="EMBL" id="GHH78701.1"/>
    </source>
</evidence>
<protein>
    <recommendedName>
        <fullName evidence="2">Beta-lactamase-related domain-containing protein</fullName>
    </recommendedName>
</protein>
<dbReference type="InterPro" id="IPR050491">
    <property type="entry name" value="AmpC-like"/>
</dbReference>
<dbReference type="SUPFAM" id="SSF56601">
    <property type="entry name" value="beta-lactamase/transpeptidase-like"/>
    <property type="match status" value="1"/>
</dbReference>
<keyword evidence="1" id="KW-0732">Signal</keyword>
<name>A0A919L0Z0_9ACTN</name>
<dbReference type="PANTHER" id="PTHR46825">
    <property type="entry name" value="D-ALANYL-D-ALANINE-CARBOXYPEPTIDASE/ENDOPEPTIDASE AMPH"/>
    <property type="match status" value="1"/>
</dbReference>
<dbReference type="RefSeq" id="WP_189932033.1">
    <property type="nucleotide sequence ID" value="NZ_BNCD01000007.1"/>
</dbReference>
<feature type="domain" description="Beta-lactamase-related" evidence="2">
    <location>
        <begin position="46"/>
        <end position="307"/>
    </location>
</feature>
<sequence>MPVSRTLRALSLAAVLLGLAPGSLPAAGPAVPVATLPLLAGEGKGRTAALLVRDETGTRFARSGPGIRRADHFRAGSITKTFLATVVLQLAAEGRLSLSDTVEQHLPGLVRGRGNDGRLLTLRELLDHTSGLHDFTADTGGTVPLAAAGAVRLALSHRPSARGVFAYSNTDYVLLGMVIEAVTGESYAAEARQRIIGPLHLAGTSFPGARRDLPEPHGRAYTAGGREVTDLDPRVAGAAGEVVSTLTDLDRFYSALLGGRLLPAAELARMLDTGGTGGAYGLGIYPQRLPCGVTVWGHNGRIRGSYVRSAAVRGGERVLTYRVDADAVPPAAAERALLTAEFCPR</sequence>
<feature type="chain" id="PRO_5037318359" description="Beta-lactamase-related domain-containing protein" evidence="1">
    <location>
        <begin position="27"/>
        <end position="345"/>
    </location>
</feature>
<reference evidence="3" key="1">
    <citation type="journal article" date="2014" name="Int. J. Syst. Evol. Microbiol.">
        <title>Complete genome sequence of Corynebacterium casei LMG S-19264T (=DSM 44701T), isolated from a smear-ripened cheese.</title>
        <authorList>
            <consortium name="US DOE Joint Genome Institute (JGI-PGF)"/>
            <person name="Walter F."/>
            <person name="Albersmeier A."/>
            <person name="Kalinowski J."/>
            <person name="Ruckert C."/>
        </authorList>
    </citation>
    <scope>NUCLEOTIDE SEQUENCE</scope>
    <source>
        <strain evidence="3">JCM 5069</strain>
    </source>
</reference>
<organism evidence="3 4">
    <name type="scientific">Streptomyces sulfonofaciens</name>
    <dbReference type="NCBI Taxonomy" id="68272"/>
    <lineage>
        <taxon>Bacteria</taxon>
        <taxon>Bacillati</taxon>
        <taxon>Actinomycetota</taxon>
        <taxon>Actinomycetes</taxon>
        <taxon>Kitasatosporales</taxon>
        <taxon>Streptomycetaceae</taxon>
        <taxon>Streptomyces</taxon>
    </lineage>
</organism>
<gene>
    <name evidence="3" type="ORF">GCM10018793_29860</name>
</gene>
<reference evidence="3" key="2">
    <citation type="submission" date="2020-09" db="EMBL/GenBank/DDBJ databases">
        <authorList>
            <person name="Sun Q."/>
            <person name="Ohkuma M."/>
        </authorList>
    </citation>
    <scope>NUCLEOTIDE SEQUENCE</scope>
    <source>
        <strain evidence="3">JCM 5069</strain>
    </source>
</reference>
<evidence type="ECO:0000256" key="1">
    <source>
        <dbReference type="SAM" id="SignalP"/>
    </source>
</evidence>
<evidence type="ECO:0000313" key="4">
    <source>
        <dbReference type="Proteomes" id="UP000603708"/>
    </source>
</evidence>